<name>A0A1I1WJ21_9BACT</name>
<dbReference type="InParanoid" id="A0A1I1WJ21"/>
<dbReference type="OrthoDB" id="1120922at2"/>
<proteinExistence type="predicted"/>
<evidence type="ECO:0000313" key="1">
    <source>
        <dbReference type="EMBL" id="SFD95127.1"/>
    </source>
</evidence>
<gene>
    <name evidence="1" type="ORF">SAMN05444380_104132</name>
</gene>
<reference evidence="1 2" key="1">
    <citation type="submission" date="2016-10" db="EMBL/GenBank/DDBJ databases">
        <authorList>
            <person name="de Groot N.N."/>
        </authorList>
    </citation>
    <scope>NUCLEOTIDE SEQUENCE [LARGE SCALE GENOMIC DNA]</scope>
    <source>
        <strain evidence="1 2">DSM 19012</strain>
    </source>
</reference>
<keyword evidence="2" id="KW-1185">Reference proteome</keyword>
<dbReference type="Proteomes" id="UP000181976">
    <property type="component" value="Unassembled WGS sequence"/>
</dbReference>
<dbReference type="EMBL" id="FONA01000004">
    <property type="protein sequence ID" value="SFD95127.1"/>
    <property type="molecule type" value="Genomic_DNA"/>
</dbReference>
<accession>A0A1I1WJ21</accession>
<sequence>MPTRPRFSESEILEQYRISLDNAQNQSEIASALAELGYDAETIAQGKALYNKARDAFDANKTEDDETAETYKRWFDLKENLANRYSLDRKKAKVIFRKDEVTKEKLGVTGILPKAYVNWLETVKKFYSVALSDTDIQAKLARLKITPEHLDETNQLITEVEAARSDYLREVGESQNATKVKDSALAELDDWMRDFYAVAKIALDDKPQLLEALGKFVRS</sequence>
<dbReference type="AlphaFoldDB" id="A0A1I1WJ21"/>
<evidence type="ECO:0000313" key="2">
    <source>
        <dbReference type="Proteomes" id="UP000181976"/>
    </source>
</evidence>
<dbReference type="eggNOG" id="ENOG502ZTCA">
    <property type="taxonomic scope" value="Bacteria"/>
</dbReference>
<organism evidence="1 2">
    <name type="scientific">Thermophagus xiamenensis</name>
    <dbReference type="NCBI Taxonomy" id="385682"/>
    <lineage>
        <taxon>Bacteria</taxon>
        <taxon>Pseudomonadati</taxon>
        <taxon>Bacteroidota</taxon>
        <taxon>Bacteroidia</taxon>
        <taxon>Marinilabiliales</taxon>
        <taxon>Marinilabiliaceae</taxon>
        <taxon>Thermophagus</taxon>
    </lineage>
</organism>
<protein>
    <submittedName>
        <fullName evidence="1">Uncharacterized protein</fullName>
    </submittedName>
</protein>
<dbReference type="RefSeq" id="WP_010528250.1">
    <property type="nucleotide sequence ID" value="NZ_AFSL01000074.1"/>
</dbReference>